<name>A0A0L6VWE9_9BASI</name>
<proteinExistence type="predicted"/>
<dbReference type="EMBL" id="LAVV01000122">
    <property type="protein sequence ID" value="KNZ64600.1"/>
    <property type="molecule type" value="Genomic_DNA"/>
</dbReference>
<dbReference type="AlphaFoldDB" id="A0A0L6VWE9"/>
<organism evidence="1 2">
    <name type="scientific">Puccinia sorghi</name>
    <dbReference type="NCBI Taxonomy" id="27349"/>
    <lineage>
        <taxon>Eukaryota</taxon>
        <taxon>Fungi</taxon>
        <taxon>Dikarya</taxon>
        <taxon>Basidiomycota</taxon>
        <taxon>Pucciniomycotina</taxon>
        <taxon>Pucciniomycetes</taxon>
        <taxon>Pucciniales</taxon>
        <taxon>Pucciniaceae</taxon>
        <taxon>Puccinia</taxon>
    </lineage>
</organism>
<evidence type="ECO:0000313" key="1">
    <source>
        <dbReference type="EMBL" id="KNZ64600.1"/>
    </source>
</evidence>
<dbReference type="OrthoDB" id="2507554at2759"/>
<reference evidence="1 2" key="1">
    <citation type="submission" date="2015-08" db="EMBL/GenBank/DDBJ databases">
        <title>Next Generation Sequencing and Analysis of the Genome of Puccinia sorghi L Schw, the Causal Agent of Maize Common Rust.</title>
        <authorList>
            <person name="Rochi L."/>
            <person name="Burguener G."/>
            <person name="Darino M."/>
            <person name="Turjanski A."/>
            <person name="Kreff E."/>
            <person name="Dieguez M.J."/>
            <person name="Sacco F."/>
        </authorList>
    </citation>
    <scope>NUCLEOTIDE SEQUENCE [LARGE SCALE GENOMIC DNA]</scope>
    <source>
        <strain evidence="1 2">RO10H11247</strain>
    </source>
</reference>
<dbReference type="Proteomes" id="UP000037035">
    <property type="component" value="Unassembled WGS sequence"/>
</dbReference>
<accession>A0A0L6VWE9</accession>
<evidence type="ECO:0000313" key="2">
    <source>
        <dbReference type="Proteomes" id="UP000037035"/>
    </source>
</evidence>
<comment type="caution">
    <text evidence="1">The sequence shown here is derived from an EMBL/GenBank/DDBJ whole genome shotgun (WGS) entry which is preliminary data.</text>
</comment>
<sequence>MLGYTITHLYIGCGELQATFSDEGKASAKVNPTASPPVTVDHLERLIKAVNKRNVTPAPSGIEHTTAINWAIALANAVTKYQKLGKAIEPKQEENGSNFPVWCSSLVNTVMTVFERAKDFDVKTEDSQPDRGKLIGILVENSVYTNLIPDIQGMQGREYIPKSTDARVSHRQELPSLSRSPAARHRSIVFASKSKSGITEELLLAMGLQARCQANYQEIANALESCLAVDKDSKVLAKYVLELAGHFEAGPAPANSVFAFRPQQHGGRGPRILVGSQFWLSDVAK</sequence>
<dbReference type="VEuPathDB" id="FungiDB:VP01_1010g5"/>
<protein>
    <submittedName>
        <fullName evidence="1">Uncharacterized protein</fullName>
    </submittedName>
</protein>
<gene>
    <name evidence="1" type="ORF">VP01_1010g5</name>
</gene>
<keyword evidence="2" id="KW-1185">Reference proteome</keyword>